<dbReference type="InterPro" id="IPR011701">
    <property type="entry name" value="MFS"/>
</dbReference>
<protein>
    <recommendedName>
        <fullName evidence="6">Major facilitator superfamily (MFS) profile domain-containing protein</fullName>
    </recommendedName>
</protein>
<dbReference type="GO" id="GO:0022857">
    <property type="term" value="F:transmembrane transporter activity"/>
    <property type="evidence" value="ECO:0007669"/>
    <property type="project" value="InterPro"/>
</dbReference>
<evidence type="ECO:0000256" key="3">
    <source>
        <dbReference type="ARBA" id="ARBA00022989"/>
    </source>
</evidence>
<dbReference type="PROSITE" id="PS50850">
    <property type="entry name" value="MFS"/>
    <property type="match status" value="1"/>
</dbReference>
<keyword evidence="8" id="KW-1185">Reference proteome</keyword>
<feature type="transmembrane region" description="Helical" evidence="5">
    <location>
        <begin position="366"/>
        <end position="388"/>
    </location>
</feature>
<feature type="transmembrane region" description="Helical" evidence="5">
    <location>
        <begin position="117"/>
        <end position="137"/>
    </location>
</feature>
<dbReference type="InterPro" id="IPR036259">
    <property type="entry name" value="MFS_trans_sf"/>
</dbReference>
<feature type="transmembrane region" description="Helical" evidence="5">
    <location>
        <begin position="460"/>
        <end position="480"/>
    </location>
</feature>
<organism evidence="7 8">
    <name type="scientific">Umbelopsis vinacea</name>
    <dbReference type="NCBI Taxonomy" id="44442"/>
    <lineage>
        <taxon>Eukaryota</taxon>
        <taxon>Fungi</taxon>
        <taxon>Fungi incertae sedis</taxon>
        <taxon>Mucoromycota</taxon>
        <taxon>Mucoromycotina</taxon>
        <taxon>Umbelopsidomycetes</taxon>
        <taxon>Umbelopsidales</taxon>
        <taxon>Umbelopsidaceae</taxon>
        <taxon>Umbelopsis</taxon>
    </lineage>
</organism>
<accession>A0A8H7Q3Z3</accession>
<keyword evidence="2 5" id="KW-0812">Transmembrane</keyword>
<feature type="transmembrane region" description="Helical" evidence="5">
    <location>
        <begin position="51"/>
        <end position="72"/>
    </location>
</feature>
<dbReference type="PANTHER" id="PTHR23502:SF5">
    <property type="entry name" value="QUINIDINE RESISTANCE PROTEIN 3"/>
    <property type="match status" value="1"/>
</dbReference>
<name>A0A8H7Q3Z3_9FUNG</name>
<dbReference type="Proteomes" id="UP000612746">
    <property type="component" value="Unassembled WGS sequence"/>
</dbReference>
<evidence type="ECO:0000313" key="7">
    <source>
        <dbReference type="EMBL" id="KAG2184231.1"/>
    </source>
</evidence>
<comment type="caution">
    <text evidence="7">The sequence shown here is derived from an EMBL/GenBank/DDBJ whole genome shotgun (WGS) entry which is preliminary data.</text>
</comment>
<sequence>MDTVTTSDSTVGKQEINEKPSWKKAIASRLLIHPPIDEDPRLKSSGKKSGILLCLCLGSCLPGLSSTLYFPAIPVMTEDLQAPAVAVTLTTSLFVLFMGIAPIFWAVLADHYKIRRILILASLVIFVGASLGCALVDNVWGLVVLRCLQSTGASCTSSVGAGTITDMYAITERGRAFGFFFFGNFFGPLVGPILGGFLSLSSQSWRATFWFSVAFGCFGFLVVFFFLPETYRDDAKWDAVSNNMDEKVEKVESVNNGDQADLEATTVQKRKSINIFAPVRALFHPFVFLAAFMTAVAFGGMFAVETIIPTIYTEKFGLNTWQTGLSYLGAGVGNFLGTLIGGKLSDALLIRSRRLRGGAALLEDRLTANLWPAGFLFVPAGVLMFGWIGEYGVSVWGCIVGFGIQCFGMSQVFSAGSAYLVDATPGRGASITAGANFLRMLLACVLSLVATPMLNTLGPGYVGVLFAALMVLAMCLAVLLKLKGEAIRKISGF</sequence>
<dbReference type="Gene3D" id="1.20.1250.20">
    <property type="entry name" value="MFS general substrate transporter like domains"/>
    <property type="match status" value="1"/>
</dbReference>
<evidence type="ECO:0000259" key="6">
    <source>
        <dbReference type="PROSITE" id="PS50850"/>
    </source>
</evidence>
<dbReference type="PANTHER" id="PTHR23502">
    <property type="entry name" value="MAJOR FACILITATOR SUPERFAMILY"/>
    <property type="match status" value="1"/>
</dbReference>
<proteinExistence type="predicted"/>
<feature type="transmembrane region" description="Helical" evidence="5">
    <location>
        <begin position="394"/>
        <end position="421"/>
    </location>
</feature>
<evidence type="ECO:0000313" key="8">
    <source>
        <dbReference type="Proteomes" id="UP000612746"/>
    </source>
</evidence>
<feature type="transmembrane region" description="Helical" evidence="5">
    <location>
        <begin position="143"/>
        <end position="164"/>
    </location>
</feature>
<feature type="transmembrane region" description="Helical" evidence="5">
    <location>
        <begin position="176"/>
        <end position="197"/>
    </location>
</feature>
<dbReference type="AlphaFoldDB" id="A0A8H7Q3Z3"/>
<dbReference type="Gene3D" id="1.20.1720.10">
    <property type="entry name" value="Multidrug resistance protein D"/>
    <property type="match status" value="1"/>
</dbReference>
<keyword evidence="4 5" id="KW-0472">Membrane</keyword>
<feature type="domain" description="Major facilitator superfamily (MFS) profile" evidence="6">
    <location>
        <begin position="51"/>
        <end position="485"/>
    </location>
</feature>
<feature type="transmembrane region" description="Helical" evidence="5">
    <location>
        <begin position="324"/>
        <end position="345"/>
    </location>
</feature>
<dbReference type="InterPro" id="IPR020846">
    <property type="entry name" value="MFS_dom"/>
</dbReference>
<dbReference type="EMBL" id="JAEPRA010000006">
    <property type="protein sequence ID" value="KAG2184231.1"/>
    <property type="molecule type" value="Genomic_DNA"/>
</dbReference>
<evidence type="ECO:0000256" key="5">
    <source>
        <dbReference type="SAM" id="Phobius"/>
    </source>
</evidence>
<reference evidence="7" key="1">
    <citation type="submission" date="2020-12" db="EMBL/GenBank/DDBJ databases">
        <title>Metabolic potential, ecology and presence of endohyphal bacteria is reflected in genomic diversity of Mucoromycotina.</title>
        <authorList>
            <person name="Muszewska A."/>
            <person name="Okrasinska A."/>
            <person name="Steczkiewicz K."/>
            <person name="Drgas O."/>
            <person name="Orlowska M."/>
            <person name="Perlinska-Lenart U."/>
            <person name="Aleksandrzak-Piekarczyk T."/>
            <person name="Szatraj K."/>
            <person name="Zielenkiewicz U."/>
            <person name="Pilsyk S."/>
            <person name="Malc E."/>
            <person name="Mieczkowski P."/>
            <person name="Kruszewska J.S."/>
            <person name="Biernat P."/>
            <person name="Pawlowska J."/>
        </authorList>
    </citation>
    <scope>NUCLEOTIDE SEQUENCE</scope>
    <source>
        <strain evidence="7">WA0000051536</strain>
    </source>
</reference>
<evidence type="ECO:0000256" key="2">
    <source>
        <dbReference type="ARBA" id="ARBA00022692"/>
    </source>
</evidence>
<feature type="transmembrane region" description="Helical" evidence="5">
    <location>
        <begin position="281"/>
        <end position="304"/>
    </location>
</feature>
<gene>
    <name evidence="7" type="ORF">INT44_009246</name>
</gene>
<dbReference type="Pfam" id="PF07690">
    <property type="entry name" value="MFS_1"/>
    <property type="match status" value="1"/>
</dbReference>
<feature type="transmembrane region" description="Helical" evidence="5">
    <location>
        <begin position="84"/>
        <end position="105"/>
    </location>
</feature>
<dbReference type="GO" id="GO:0005886">
    <property type="term" value="C:plasma membrane"/>
    <property type="evidence" value="ECO:0007669"/>
    <property type="project" value="TreeGrafter"/>
</dbReference>
<dbReference type="SUPFAM" id="SSF103473">
    <property type="entry name" value="MFS general substrate transporter"/>
    <property type="match status" value="1"/>
</dbReference>
<keyword evidence="3 5" id="KW-1133">Transmembrane helix</keyword>
<dbReference type="OrthoDB" id="3936150at2759"/>
<feature type="transmembrane region" description="Helical" evidence="5">
    <location>
        <begin position="433"/>
        <end position="454"/>
    </location>
</feature>
<evidence type="ECO:0000256" key="1">
    <source>
        <dbReference type="ARBA" id="ARBA00004141"/>
    </source>
</evidence>
<comment type="subcellular location">
    <subcellularLocation>
        <location evidence="1">Membrane</location>
        <topology evidence="1">Multi-pass membrane protein</topology>
    </subcellularLocation>
</comment>
<feature type="transmembrane region" description="Helical" evidence="5">
    <location>
        <begin position="209"/>
        <end position="227"/>
    </location>
</feature>
<evidence type="ECO:0000256" key="4">
    <source>
        <dbReference type="ARBA" id="ARBA00023136"/>
    </source>
</evidence>